<dbReference type="InterPro" id="IPR051926">
    <property type="entry name" value="Ala_Aminotransferase"/>
</dbReference>
<dbReference type="InterPro" id="IPR004839">
    <property type="entry name" value="Aminotransferase_I/II_large"/>
</dbReference>
<reference evidence="6" key="1">
    <citation type="journal article" date="2015" name="Nature">
        <title>Complex archaea that bridge the gap between prokaryotes and eukaryotes.</title>
        <authorList>
            <person name="Spang A."/>
            <person name="Saw J.H."/>
            <person name="Jorgensen S.L."/>
            <person name="Zaremba-Niedzwiedzka K."/>
            <person name="Martijn J."/>
            <person name="Lind A.E."/>
            <person name="van Eijk R."/>
            <person name="Schleper C."/>
            <person name="Guy L."/>
            <person name="Ettema T.J."/>
        </authorList>
    </citation>
    <scope>NUCLEOTIDE SEQUENCE</scope>
</reference>
<evidence type="ECO:0000259" key="5">
    <source>
        <dbReference type="Pfam" id="PF00155"/>
    </source>
</evidence>
<evidence type="ECO:0000313" key="6">
    <source>
        <dbReference type="EMBL" id="KKM72778.1"/>
    </source>
</evidence>
<gene>
    <name evidence="6" type="ORF">LCGC14_1417160</name>
</gene>
<dbReference type="PROSITE" id="PS00105">
    <property type="entry name" value="AA_TRANSFER_CLASS_1"/>
    <property type="match status" value="1"/>
</dbReference>
<organism evidence="6">
    <name type="scientific">marine sediment metagenome</name>
    <dbReference type="NCBI Taxonomy" id="412755"/>
    <lineage>
        <taxon>unclassified sequences</taxon>
        <taxon>metagenomes</taxon>
        <taxon>ecological metagenomes</taxon>
    </lineage>
</organism>
<keyword evidence="4" id="KW-0663">Pyridoxal phosphate</keyword>
<keyword evidence="2" id="KW-0032">Aminotransferase</keyword>
<dbReference type="Gene3D" id="3.90.1150.10">
    <property type="entry name" value="Aspartate Aminotransferase, domain 1"/>
    <property type="match status" value="1"/>
</dbReference>
<dbReference type="AlphaFoldDB" id="A0A0F9JSY6"/>
<feature type="non-terminal residue" evidence="6">
    <location>
        <position position="330"/>
    </location>
</feature>
<dbReference type="SUPFAM" id="SSF53383">
    <property type="entry name" value="PLP-dependent transferases"/>
    <property type="match status" value="1"/>
</dbReference>
<comment type="cofactor">
    <cofactor evidence="1">
        <name>pyridoxal 5'-phosphate</name>
        <dbReference type="ChEBI" id="CHEBI:597326"/>
    </cofactor>
</comment>
<dbReference type="Pfam" id="PF00155">
    <property type="entry name" value="Aminotran_1_2"/>
    <property type="match status" value="1"/>
</dbReference>
<sequence>MMNRITQRTEKIFYAIREIAAIANKVEKRGVKIYHLNIGDPVIYDFNTPHYISEALAEASYGGKNFYVDSLGAPELREELSKTLNHSYQLKIDPENIIVTTGVTEAVFFLIAATIENNRELLIPGPSYPLYINYAKFFDGVPVEYELDENDDWEPNIDDLRKKITNRTQAILICSPNNPTGVMYSEKMIKQVIDIAGEHDLFILSDEIYDQIVFEKSFSCPATLSKDVPVVGLNGFSKSHLVTGWRLGYMYYHDPENKLDELKKGIAKMARARLSASSVAQYAAIEILKNPGTHTKEMVTKLKERRDYSYERLRRIEGISCVKANGAFYL</sequence>
<dbReference type="GO" id="GO:0008483">
    <property type="term" value="F:transaminase activity"/>
    <property type="evidence" value="ECO:0007669"/>
    <property type="project" value="UniProtKB-KW"/>
</dbReference>
<keyword evidence="3" id="KW-0808">Transferase</keyword>
<evidence type="ECO:0000256" key="4">
    <source>
        <dbReference type="ARBA" id="ARBA00022898"/>
    </source>
</evidence>
<comment type="caution">
    <text evidence="6">The sequence shown here is derived from an EMBL/GenBank/DDBJ whole genome shotgun (WGS) entry which is preliminary data.</text>
</comment>
<accession>A0A0F9JSY6</accession>
<name>A0A0F9JSY6_9ZZZZ</name>
<evidence type="ECO:0000256" key="2">
    <source>
        <dbReference type="ARBA" id="ARBA00022576"/>
    </source>
</evidence>
<protein>
    <recommendedName>
        <fullName evidence="5">Aminotransferase class I/classII large domain-containing protein</fullName>
    </recommendedName>
</protein>
<dbReference type="EMBL" id="LAZR01009407">
    <property type="protein sequence ID" value="KKM72778.1"/>
    <property type="molecule type" value="Genomic_DNA"/>
</dbReference>
<evidence type="ECO:0000256" key="3">
    <source>
        <dbReference type="ARBA" id="ARBA00022679"/>
    </source>
</evidence>
<dbReference type="InterPro" id="IPR015424">
    <property type="entry name" value="PyrdxlP-dep_Trfase"/>
</dbReference>
<dbReference type="InterPro" id="IPR004838">
    <property type="entry name" value="NHTrfase_class1_PyrdxlP-BS"/>
</dbReference>
<dbReference type="CDD" id="cd00609">
    <property type="entry name" value="AAT_like"/>
    <property type="match status" value="1"/>
</dbReference>
<dbReference type="PANTHER" id="PTHR43488:SF2">
    <property type="entry name" value="GLUTAMATE-PYRUVATE AMINOTRANSFERASE ALAA"/>
    <property type="match status" value="1"/>
</dbReference>
<dbReference type="InterPro" id="IPR015421">
    <property type="entry name" value="PyrdxlP-dep_Trfase_major"/>
</dbReference>
<feature type="domain" description="Aminotransferase class I/classII large" evidence="5">
    <location>
        <begin position="44"/>
        <end position="330"/>
    </location>
</feature>
<dbReference type="Gene3D" id="3.40.640.10">
    <property type="entry name" value="Type I PLP-dependent aspartate aminotransferase-like (Major domain)"/>
    <property type="match status" value="1"/>
</dbReference>
<proteinExistence type="predicted"/>
<dbReference type="PANTHER" id="PTHR43488">
    <property type="entry name" value="GLUTAMATE-PYRUVATE AMINOTRANSFERASE ALAA"/>
    <property type="match status" value="1"/>
</dbReference>
<dbReference type="GO" id="GO:0030170">
    <property type="term" value="F:pyridoxal phosphate binding"/>
    <property type="evidence" value="ECO:0007669"/>
    <property type="project" value="InterPro"/>
</dbReference>
<dbReference type="InterPro" id="IPR015422">
    <property type="entry name" value="PyrdxlP-dep_Trfase_small"/>
</dbReference>
<evidence type="ECO:0000256" key="1">
    <source>
        <dbReference type="ARBA" id="ARBA00001933"/>
    </source>
</evidence>